<dbReference type="InterPro" id="IPR007711">
    <property type="entry name" value="HigB-1"/>
</dbReference>
<dbReference type="SUPFAM" id="SSF143011">
    <property type="entry name" value="RelE-like"/>
    <property type="match status" value="1"/>
</dbReference>
<proteinExistence type="predicted"/>
<dbReference type="PANTHER" id="PTHR40266:SF2">
    <property type="entry name" value="TOXIN HIGB-1"/>
    <property type="match status" value="1"/>
</dbReference>
<evidence type="ECO:0000313" key="2">
    <source>
        <dbReference type="Proteomes" id="UP001183817"/>
    </source>
</evidence>
<sequence>MIVSFRHKGLEALYRDNSKKDVQPAPGAKLLRILGVLDIAQTPPDLAIPSFRTHELKGDLAGHFSIWVNGNWPVTFRFAGQDVELVDYRTTTEGTAP</sequence>
<name>A0ABU2BJD8_9MICC</name>
<dbReference type="EMBL" id="JAVDYI010000001">
    <property type="protein sequence ID" value="MDR7358771.1"/>
    <property type="molecule type" value="Genomic_DNA"/>
</dbReference>
<dbReference type="Proteomes" id="UP001183817">
    <property type="component" value="Unassembled WGS sequence"/>
</dbReference>
<comment type="caution">
    <text evidence="1">The sequence shown here is derived from an EMBL/GenBank/DDBJ whole genome shotgun (WGS) entry which is preliminary data.</text>
</comment>
<organism evidence="1 2">
    <name type="scientific">Paeniglutamicibacter sulfureus</name>
    <dbReference type="NCBI Taxonomy" id="43666"/>
    <lineage>
        <taxon>Bacteria</taxon>
        <taxon>Bacillati</taxon>
        <taxon>Actinomycetota</taxon>
        <taxon>Actinomycetes</taxon>
        <taxon>Micrococcales</taxon>
        <taxon>Micrococcaceae</taxon>
        <taxon>Paeniglutamicibacter</taxon>
    </lineage>
</organism>
<reference evidence="1 2" key="1">
    <citation type="submission" date="2023-07" db="EMBL/GenBank/DDBJ databases">
        <title>Sequencing the genomes of 1000 actinobacteria strains.</title>
        <authorList>
            <person name="Klenk H.-P."/>
        </authorList>
    </citation>
    <scope>NUCLEOTIDE SEQUENCE [LARGE SCALE GENOMIC DNA]</scope>
    <source>
        <strain evidence="1 2">DSM 20167</strain>
    </source>
</reference>
<dbReference type="InterPro" id="IPR035093">
    <property type="entry name" value="RelE/ParE_toxin_dom_sf"/>
</dbReference>
<dbReference type="Gene3D" id="3.30.2310.20">
    <property type="entry name" value="RelE-like"/>
    <property type="match status" value="1"/>
</dbReference>
<protein>
    <submittedName>
        <fullName evidence="1">Proteic killer suppression protein</fullName>
    </submittedName>
</protein>
<evidence type="ECO:0000313" key="1">
    <source>
        <dbReference type="EMBL" id="MDR7358771.1"/>
    </source>
</evidence>
<dbReference type="RefSeq" id="WP_302263937.1">
    <property type="nucleotide sequence ID" value="NZ_BAAAWO010000001.1"/>
</dbReference>
<accession>A0ABU2BJD8</accession>
<dbReference type="PANTHER" id="PTHR40266">
    <property type="entry name" value="TOXIN HIGB-1"/>
    <property type="match status" value="1"/>
</dbReference>
<keyword evidence="2" id="KW-1185">Reference proteome</keyword>
<gene>
    <name evidence="1" type="ORF">J2S64_002462</name>
</gene>
<dbReference type="Pfam" id="PF05015">
    <property type="entry name" value="HigB-like_toxin"/>
    <property type="match status" value="1"/>
</dbReference>